<comment type="caution">
    <text evidence="6">The sequence shown here is derived from an EMBL/GenBank/DDBJ whole genome shotgun (WGS) entry which is preliminary data.</text>
</comment>
<dbReference type="InterPro" id="IPR050303">
    <property type="entry name" value="GatZ_KbaZ_carbometab"/>
</dbReference>
<dbReference type="SUPFAM" id="SSF53697">
    <property type="entry name" value="SIS domain"/>
    <property type="match status" value="1"/>
</dbReference>
<dbReference type="Proteomes" id="UP001595453">
    <property type="component" value="Unassembled WGS sequence"/>
</dbReference>
<dbReference type="EMBL" id="JBHRSD010000044">
    <property type="protein sequence ID" value="MFC3034603.1"/>
    <property type="molecule type" value="Genomic_DNA"/>
</dbReference>
<evidence type="ECO:0000313" key="6">
    <source>
        <dbReference type="EMBL" id="MFC3034603.1"/>
    </source>
</evidence>
<dbReference type="InterPro" id="IPR001347">
    <property type="entry name" value="SIS_dom"/>
</dbReference>
<gene>
    <name evidence="6" type="ORF">ACFOEE_19045</name>
</gene>
<evidence type="ECO:0000313" key="7">
    <source>
        <dbReference type="Proteomes" id="UP001595453"/>
    </source>
</evidence>
<dbReference type="InterPro" id="IPR035466">
    <property type="entry name" value="GlmS/AgaS_SIS"/>
</dbReference>
<keyword evidence="2" id="KW-0677">Repeat</keyword>
<dbReference type="PROSITE" id="PS51464">
    <property type="entry name" value="SIS"/>
    <property type="match status" value="2"/>
</dbReference>
<comment type="similarity">
    <text evidence="1">Belongs to the SIS family. AgaS subfamily.</text>
</comment>
<evidence type="ECO:0000256" key="4">
    <source>
        <dbReference type="ARBA" id="ARBA00029292"/>
    </source>
</evidence>
<organism evidence="6 7">
    <name type="scientific">Pseudoalteromonas fenneropenaei</name>
    <dbReference type="NCBI Taxonomy" id="1737459"/>
    <lineage>
        <taxon>Bacteria</taxon>
        <taxon>Pseudomonadati</taxon>
        <taxon>Pseudomonadota</taxon>
        <taxon>Gammaproteobacteria</taxon>
        <taxon>Alteromonadales</taxon>
        <taxon>Pseudoalteromonadaceae</taxon>
        <taxon>Pseudoalteromonas</taxon>
    </lineage>
</organism>
<dbReference type="InterPro" id="IPR046348">
    <property type="entry name" value="SIS_dom_sf"/>
</dbReference>
<evidence type="ECO:0000256" key="2">
    <source>
        <dbReference type="ARBA" id="ARBA00022737"/>
    </source>
</evidence>
<reference evidence="7" key="1">
    <citation type="journal article" date="2019" name="Int. J. Syst. Evol. Microbiol.">
        <title>The Global Catalogue of Microorganisms (GCM) 10K type strain sequencing project: providing services to taxonomists for standard genome sequencing and annotation.</title>
        <authorList>
            <consortium name="The Broad Institute Genomics Platform"/>
            <consortium name="The Broad Institute Genome Sequencing Center for Infectious Disease"/>
            <person name="Wu L."/>
            <person name="Ma J."/>
        </authorList>
    </citation>
    <scope>NUCLEOTIDE SEQUENCE [LARGE SCALE GENOMIC DNA]</scope>
    <source>
        <strain evidence="7">KCTC 42730</strain>
    </source>
</reference>
<dbReference type="RefSeq" id="WP_377128207.1">
    <property type="nucleotide sequence ID" value="NZ_JBHRSD010000044.1"/>
</dbReference>
<keyword evidence="7" id="KW-1185">Reference proteome</keyword>
<evidence type="ECO:0000256" key="3">
    <source>
        <dbReference type="ARBA" id="ARBA00022801"/>
    </source>
</evidence>
<dbReference type="PANTHER" id="PTHR32502:SF3">
    <property type="entry name" value="D-GALACTOSAMINE-6-PHOSPHATE DEAMINASE AGAS-RELATED"/>
    <property type="match status" value="1"/>
</dbReference>
<dbReference type="PANTHER" id="PTHR32502">
    <property type="entry name" value="N-ACETYLGALACTOSAMINE PERMEASE II COMPONENT-RELATED"/>
    <property type="match status" value="1"/>
</dbReference>
<feature type="domain" description="SIS" evidence="5">
    <location>
        <begin position="48"/>
        <end position="199"/>
    </location>
</feature>
<protein>
    <submittedName>
        <fullName evidence="6">SIS domain-containing protein</fullName>
    </submittedName>
</protein>
<dbReference type="CDD" id="cd05010">
    <property type="entry name" value="SIS_AgaS_like"/>
    <property type="match status" value="1"/>
</dbReference>
<sequence>MMNYLGLNQKQADDVHAIHTTREITQQPQTWLAVAEHLATLPALQDFLQARLSTPALRIILTGAGTSAYVGDVLADYLSDKLARRVEAIATTDLVSHPARYFADKSPTLLVSFARSGNSPESVAALTLAELCHSDLYHLSFSCNANGALHHAVAQRANGFAVLMPEATLDKSFAMTSSFTTMLVACLQAFSPDQQQLSAVANATARLICEEANALQALAEVPFSRVVFLGSGALKGFAQEAALKYLELSAGQIWSSFETPLGFRHGPKSMINKETLVVLLQSSDEYAARYDLDLQRELARDGKAHVIALSQAQFMTDLNALDDVWLGLIYIVYCQILACFKAISLGISPDNPCPSGEVNRVVQGVIIHPLQ</sequence>
<name>A0ABV7CPR3_9GAMM</name>
<keyword evidence="3" id="KW-0378">Hydrolase</keyword>
<dbReference type="Gene3D" id="3.40.50.10490">
    <property type="entry name" value="Glucose-6-phosphate isomerase like protein, domain 1"/>
    <property type="match status" value="2"/>
</dbReference>
<accession>A0ABV7CPR3</accession>
<proteinExistence type="inferred from homology"/>
<evidence type="ECO:0000259" key="5">
    <source>
        <dbReference type="PROSITE" id="PS51464"/>
    </source>
</evidence>
<dbReference type="InterPro" id="IPR035464">
    <property type="entry name" value="SIS_AgaS"/>
</dbReference>
<dbReference type="Pfam" id="PF01380">
    <property type="entry name" value="SIS"/>
    <property type="match status" value="1"/>
</dbReference>
<dbReference type="CDD" id="cd05008">
    <property type="entry name" value="SIS_GlmS_GlmD_1"/>
    <property type="match status" value="1"/>
</dbReference>
<evidence type="ECO:0000256" key="1">
    <source>
        <dbReference type="ARBA" id="ARBA00007748"/>
    </source>
</evidence>
<comment type="catalytic activity">
    <reaction evidence="4">
        <text>D-galactosamine 6-phosphate + H2O = D-tagatopyranose 1-phosphate + NH4(+)</text>
        <dbReference type="Rhea" id="RHEA:47680"/>
        <dbReference type="ChEBI" id="CHEBI:15377"/>
        <dbReference type="ChEBI" id="CHEBI:28938"/>
        <dbReference type="ChEBI" id="CHEBI:71674"/>
        <dbReference type="ChEBI" id="CHEBI:138150"/>
    </reaction>
</comment>
<feature type="domain" description="SIS" evidence="5">
    <location>
        <begin position="214"/>
        <end position="352"/>
    </location>
</feature>